<feature type="region of interest" description="Disordered" evidence="5">
    <location>
        <begin position="399"/>
        <end position="418"/>
    </location>
</feature>
<feature type="domain" description="ARID" evidence="6">
    <location>
        <begin position="58"/>
        <end position="150"/>
    </location>
</feature>
<feature type="compositionally biased region" description="Low complexity" evidence="5">
    <location>
        <begin position="808"/>
        <end position="824"/>
    </location>
</feature>
<protein>
    <recommendedName>
        <fullName evidence="6">ARID domain-containing protein</fullName>
    </recommendedName>
</protein>
<dbReference type="PROSITE" id="PS51011">
    <property type="entry name" value="ARID"/>
    <property type="match status" value="1"/>
</dbReference>
<reference evidence="7" key="2">
    <citation type="submission" date="2020-11" db="EMBL/GenBank/DDBJ databases">
        <authorList>
            <person name="Cecchin M."/>
            <person name="Marcolungo L."/>
            <person name="Rossato M."/>
            <person name="Girolomoni L."/>
            <person name="Cosentino E."/>
            <person name="Cuine S."/>
            <person name="Li-Beisson Y."/>
            <person name="Delledonne M."/>
            <person name="Ballottari M."/>
        </authorList>
    </citation>
    <scope>NUCLEOTIDE SEQUENCE</scope>
    <source>
        <strain evidence="7">211/11P</strain>
        <tissue evidence="7">Whole cell</tissue>
    </source>
</reference>
<evidence type="ECO:0000256" key="1">
    <source>
        <dbReference type="ARBA" id="ARBA00023015"/>
    </source>
</evidence>
<sequence>MQRARRKTAQGLAEALSADPSTSGSQWQPSGPSDLDESLGSEQDEQPRRAVPISAELPEQANGFLAQLASFFASHGRTQLLVPRFNHIPLDVAKLWRLVSELGGYDQVCSGKRWAQVGRHFAPPKTMTNLSYNIRQLYIKAGLLAYERSLQGVEEPLPEAGRGARRNPRAAGGAEEPKAPVTKRSALGTATAAQRRAKRSRQALVPAAEAPAADLLQGSEATGHAQQDVQAENEASRHGQSESQTGRAVAHCSTLDQAAAALGTAPADEVSVGAAPAAAADEPAAEASGQASIGASPPNSTSRCGRVPAAREACGSEEKVSSGSKRSTPLAHPVPQPEPSAQLPLPLPQPLPPAARSPTPELVAGCEAAGAGTAQLPAALSAPQQPGVAVREPAQFVRRKRASDQYADYTRPRARRQAVGKAAEPAGAWAEAHDVNVRGADLVGHAVRLWDPLAQAFRVGRATAHNTTTGTHVVRYEGGQEQEVDLQGRCKGSWQLRHDEVEQVLAAQQLAALASGEARELPSGGSLGSKAVALPLDGSLGQECHLQGGRGALNIRVLHALPRAAAHGLDHAASDAAVAPPAPAGVGASPSHRAAEGGQLARAPMDAVTSAAQVQQAARVVRGMHDELEEKAVQISKLRSDLSAAVVREQAAVAESRKAREEAATAQASLQAARWALGVVLQAHAKTKQQLLQQALVAPQAPSQASQPSVLPAASTVTAPRVPASLQAPRPLGQPPATPAPGAGPQPRPVQQSGLQLTLLGLYERVLQDHRLFPQPQCPPAPHSEPAASSTRLHQHGSGGGALPPPALRQLPSPASSPRASMPGQQQRAFSSFNIQAPGPFPSTLMAQPLLSGDETRT</sequence>
<dbReference type="Gene3D" id="1.10.150.60">
    <property type="entry name" value="ARID DNA-binding domain"/>
    <property type="match status" value="1"/>
</dbReference>
<keyword evidence="8" id="KW-1185">Reference proteome</keyword>
<dbReference type="PANTHER" id="PTHR15348:SF0">
    <property type="entry name" value="PROTEIN DEAD RINGER"/>
    <property type="match status" value="1"/>
</dbReference>
<dbReference type="PANTHER" id="PTHR15348">
    <property type="entry name" value="AT-RICH INTERACTIVE DOMAIN-CONTAINING PROTEIN ARID DOMAIN- CONTAINING PROTEIN DEAD RINGER PROTEIN B-CELL REGULATOR OF IGH TRANSCRIPTION BRIGHT"/>
    <property type="match status" value="1"/>
</dbReference>
<dbReference type="SMART" id="SM00501">
    <property type="entry name" value="BRIGHT"/>
    <property type="match status" value="1"/>
</dbReference>
<evidence type="ECO:0000256" key="3">
    <source>
        <dbReference type="ARBA" id="ARBA00023163"/>
    </source>
</evidence>
<dbReference type="InterPro" id="IPR045147">
    <property type="entry name" value="ARI3A/B/C"/>
</dbReference>
<dbReference type="InterPro" id="IPR001606">
    <property type="entry name" value="ARID_dom"/>
</dbReference>
<evidence type="ECO:0000256" key="5">
    <source>
        <dbReference type="SAM" id="MobiDB-lite"/>
    </source>
</evidence>
<keyword evidence="4" id="KW-0539">Nucleus</keyword>
<feature type="region of interest" description="Disordered" evidence="5">
    <location>
        <begin position="156"/>
        <end position="207"/>
    </location>
</feature>
<feature type="compositionally biased region" description="Acidic residues" evidence="5">
    <location>
        <begin position="34"/>
        <end position="44"/>
    </location>
</feature>
<name>A0A9D4YWM9_CHLVU</name>
<comment type="caution">
    <text evidence="7">The sequence shown here is derived from an EMBL/GenBank/DDBJ whole genome shotgun (WGS) entry which is preliminary data.</text>
</comment>
<evidence type="ECO:0000256" key="4">
    <source>
        <dbReference type="ARBA" id="ARBA00023242"/>
    </source>
</evidence>
<feature type="compositionally biased region" description="Low complexity" evidence="5">
    <location>
        <begin position="273"/>
        <end position="289"/>
    </location>
</feature>
<dbReference type="SUPFAM" id="SSF46774">
    <property type="entry name" value="ARID-like"/>
    <property type="match status" value="1"/>
</dbReference>
<reference evidence="7" key="1">
    <citation type="journal article" date="2019" name="Plant J.">
        <title>Chlorella vulgaris genome assembly and annotation reveals the molecular basis for metabolic acclimation to high light conditions.</title>
        <authorList>
            <person name="Cecchin M."/>
            <person name="Marcolungo L."/>
            <person name="Rossato M."/>
            <person name="Girolomoni L."/>
            <person name="Cosentino E."/>
            <person name="Cuine S."/>
            <person name="Li-Beisson Y."/>
            <person name="Delledonne M."/>
            <person name="Ballottari M."/>
        </authorList>
    </citation>
    <scope>NUCLEOTIDE SEQUENCE</scope>
    <source>
        <strain evidence="7">211/11P</strain>
    </source>
</reference>
<feature type="compositionally biased region" description="Pro residues" evidence="5">
    <location>
        <begin position="732"/>
        <end position="748"/>
    </location>
</feature>
<dbReference type="GO" id="GO:0003677">
    <property type="term" value="F:DNA binding"/>
    <property type="evidence" value="ECO:0007669"/>
    <property type="project" value="UniProtKB-KW"/>
</dbReference>
<feature type="region of interest" description="Disordered" evidence="5">
    <location>
        <begin position="725"/>
        <end position="752"/>
    </location>
</feature>
<feature type="compositionally biased region" description="Polar residues" evidence="5">
    <location>
        <begin position="825"/>
        <end position="835"/>
    </location>
</feature>
<dbReference type="CDD" id="cd16100">
    <property type="entry name" value="ARID"/>
    <property type="match status" value="1"/>
</dbReference>
<dbReference type="Proteomes" id="UP001055712">
    <property type="component" value="Unassembled WGS sequence"/>
</dbReference>
<feature type="region of interest" description="Disordered" evidence="5">
    <location>
        <begin position="773"/>
        <end position="858"/>
    </location>
</feature>
<evidence type="ECO:0000313" key="7">
    <source>
        <dbReference type="EMBL" id="KAI3430571.1"/>
    </source>
</evidence>
<accession>A0A9D4YWM9</accession>
<feature type="compositionally biased region" description="Polar residues" evidence="5">
    <location>
        <begin position="19"/>
        <end position="31"/>
    </location>
</feature>
<gene>
    <name evidence="7" type="ORF">D9Q98_005164</name>
</gene>
<dbReference type="Pfam" id="PF01388">
    <property type="entry name" value="ARID"/>
    <property type="match status" value="1"/>
</dbReference>
<evidence type="ECO:0000256" key="2">
    <source>
        <dbReference type="ARBA" id="ARBA00023125"/>
    </source>
</evidence>
<keyword evidence="1" id="KW-0805">Transcription regulation</keyword>
<feature type="region of interest" description="Disordered" evidence="5">
    <location>
        <begin position="221"/>
        <end position="250"/>
    </location>
</feature>
<feature type="compositionally biased region" description="Pro residues" evidence="5">
    <location>
        <begin position="345"/>
        <end position="355"/>
    </location>
</feature>
<dbReference type="GO" id="GO:0005634">
    <property type="term" value="C:nucleus"/>
    <property type="evidence" value="ECO:0007669"/>
    <property type="project" value="TreeGrafter"/>
</dbReference>
<evidence type="ECO:0000313" key="8">
    <source>
        <dbReference type="Proteomes" id="UP001055712"/>
    </source>
</evidence>
<keyword evidence="3" id="KW-0804">Transcription</keyword>
<dbReference type="InterPro" id="IPR036431">
    <property type="entry name" value="ARID_dom_sf"/>
</dbReference>
<feature type="compositionally biased region" description="Polar residues" evidence="5">
    <location>
        <begin position="290"/>
        <end position="303"/>
    </location>
</feature>
<feature type="region of interest" description="Disordered" evidence="5">
    <location>
        <begin position="1"/>
        <end position="48"/>
    </location>
</feature>
<dbReference type="AlphaFoldDB" id="A0A9D4YWM9"/>
<dbReference type="SMART" id="SM01014">
    <property type="entry name" value="ARID"/>
    <property type="match status" value="1"/>
</dbReference>
<dbReference type="OrthoDB" id="338531at2759"/>
<feature type="region of interest" description="Disordered" evidence="5">
    <location>
        <begin position="273"/>
        <end position="360"/>
    </location>
</feature>
<dbReference type="EMBL" id="SIDB01000007">
    <property type="protein sequence ID" value="KAI3430571.1"/>
    <property type="molecule type" value="Genomic_DNA"/>
</dbReference>
<evidence type="ECO:0000259" key="6">
    <source>
        <dbReference type="PROSITE" id="PS51011"/>
    </source>
</evidence>
<organism evidence="7 8">
    <name type="scientific">Chlorella vulgaris</name>
    <name type="common">Green alga</name>
    <dbReference type="NCBI Taxonomy" id="3077"/>
    <lineage>
        <taxon>Eukaryota</taxon>
        <taxon>Viridiplantae</taxon>
        <taxon>Chlorophyta</taxon>
        <taxon>core chlorophytes</taxon>
        <taxon>Trebouxiophyceae</taxon>
        <taxon>Chlorellales</taxon>
        <taxon>Chlorellaceae</taxon>
        <taxon>Chlorella clade</taxon>
        <taxon>Chlorella</taxon>
    </lineage>
</organism>
<proteinExistence type="predicted"/>
<keyword evidence="2" id="KW-0238">DNA-binding</keyword>
<dbReference type="GO" id="GO:0006357">
    <property type="term" value="P:regulation of transcription by RNA polymerase II"/>
    <property type="evidence" value="ECO:0007669"/>
    <property type="project" value="InterPro"/>
</dbReference>